<dbReference type="NCBIfam" id="NF038065">
    <property type="entry name" value="Pr6Pr"/>
    <property type="match status" value="1"/>
</dbReference>
<keyword evidence="1" id="KW-0472">Membrane</keyword>
<proteinExistence type="predicted"/>
<evidence type="ECO:0000313" key="3">
    <source>
        <dbReference type="Proteomes" id="UP000517759"/>
    </source>
</evidence>
<dbReference type="RefSeq" id="WP_183509776.1">
    <property type="nucleotide sequence ID" value="NZ_BSPG01000027.1"/>
</dbReference>
<sequence length="221" mass="24481">MTKTYESAATQGFAARFRLYLALGIACVAIAGLFANYIVAYERENSHLYAAWTMIYYFTNTTGTLVLIIFAGIALAPNTWLRSWLVAGASVAVLLVGVVQYSFRASGPPLYGFEFTQDFLLHGVLPVAVPIFWLSFITKGNLKFWHALIWAAYPLIYIIFILIHGATIGIYPYIFVDVSQQGTISVVKTAVSITAIFMTAGFLLVGFDRLLGKRRPIVLPF</sequence>
<feature type="transmembrane region" description="Helical" evidence="1">
    <location>
        <begin position="54"/>
        <end position="76"/>
    </location>
</feature>
<evidence type="ECO:0000256" key="1">
    <source>
        <dbReference type="SAM" id="Phobius"/>
    </source>
</evidence>
<organism evidence="2 3">
    <name type="scientific">Methylobacterium brachythecii</name>
    <dbReference type="NCBI Taxonomy" id="1176177"/>
    <lineage>
        <taxon>Bacteria</taxon>
        <taxon>Pseudomonadati</taxon>
        <taxon>Pseudomonadota</taxon>
        <taxon>Alphaproteobacteria</taxon>
        <taxon>Hyphomicrobiales</taxon>
        <taxon>Methylobacteriaceae</taxon>
        <taxon>Methylobacterium</taxon>
    </lineage>
</organism>
<dbReference type="Proteomes" id="UP000517759">
    <property type="component" value="Unassembled WGS sequence"/>
</dbReference>
<comment type="caution">
    <text evidence="2">The sequence shown here is derived from an EMBL/GenBank/DDBJ whole genome shotgun (WGS) entry which is preliminary data.</text>
</comment>
<name>A0A7W6AS75_9HYPH</name>
<feature type="transmembrane region" description="Helical" evidence="1">
    <location>
        <begin position="150"/>
        <end position="174"/>
    </location>
</feature>
<dbReference type="EMBL" id="JACIDN010000009">
    <property type="protein sequence ID" value="MBB3904997.1"/>
    <property type="molecule type" value="Genomic_DNA"/>
</dbReference>
<gene>
    <name evidence="2" type="ORF">GGR33_004523</name>
</gene>
<dbReference type="AlphaFoldDB" id="A0A7W6AS75"/>
<evidence type="ECO:0008006" key="4">
    <source>
        <dbReference type="Google" id="ProtNLM"/>
    </source>
</evidence>
<evidence type="ECO:0000313" key="2">
    <source>
        <dbReference type="EMBL" id="MBB3904997.1"/>
    </source>
</evidence>
<protein>
    <recommendedName>
        <fullName evidence="4">Pr6Pr family membrane protein</fullName>
    </recommendedName>
</protein>
<feature type="transmembrane region" description="Helical" evidence="1">
    <location>
        <begin position="119"/>
        <end position="138"/>
    </location>
</feature>
<accession>A0A7W6AS75</accession>
<keyword evidence="1" id="KW-0812">Transmembrane</keyword>
<keyword evidence="1" id="KW-1133">Transmembrane helix</keyword>
<reference evidence="2 3" key="1">
    <citation type="submission" date="2020-08" db="EMBL/GenBank/DDBJ databases">
        <title>Genomic Encyclopedia of Type Strains, Phase IV (KMG-IV): sequencing the most valuable type-strain genomes for metagenomic binning, comparative biology and taxonomic classification.</title>
        <authorList>
            <person name="Goeker M."/>
        </authorList>
    </citation>
    <scope>NUCLEOTIDE SEQUENCE [LARGE SCALE GENOMIC DNA]</scope>
    <source>
        <strain evidence="2 3">DSM 24105</strain>
    </source>
</reference>
<dbReference type="InterPro" id="IPR049713">
    <property type="entry name" value="Pr6Pr-like"/>
</dbReference>
<feature type="transmembrane region" description="Helical" evidence="1">
    <location>
        <begin position="20"/>
        <end position="39"/>
    </location>
</feature>
<feature type="transmembrane region" description="Helical" evidence="1">
    <location>
        <begin position="83"/>
        <end position="103"/>
    </location>
</feature>
<feature type="transmembrane region" description="Helical" evidence="1">
    <location>
        <begin position="186"/>
        <end position="207"/>
    </location>
</feature>